<feature type="domain" description="Peptidase M1 alanyl aminopeptidase Ig-like fold" evidence="2">
    <location>
        <begin position="71"/>
        <end position="160"/>
    </location>
</feature>
<organism evidence="3 4">
    <name type="scientific">Lupinus albus</name>
    <name type="common">White lupine</name>
    <name type="synonym">Lupinus termis</name>
    <dbReference type="NCBI Taxonomy" id="3870"/>
    <lineage>
        <taxon>Eukaryota</taxon>
        <taxon>Viridiplantae</taxon>
        <taxon>Streptophyta</taxon>
        <taxon>Embryophyta</taxon>
        <taxon>Tracheophyta</taxon>
        <taxon>Spermatophyta</taxon>
        <taxon>Magnoliopsida</taxon>
        <taxon>eudicotyledons</taxon>
        <taxon>Gunneridae</taxon>
        <taxon>Pentapetalae</taxon>
        <taxon>rosids</taxon>
        <taxon>fabids</taxon>
        <taxon>Fabales</taxon>
        <taxon>Fabaceae</taxon>
        <taxon>Papilionoideae</taxon>
        <taxon>50 kb inversion clade</taxon>
        <taxon>genistoids sensu lato</taxon>
        <taxon>core genistoids</taxon>
        <taxon>Genisteae</taxon>
        <taxon>Lupinus</taxon>
    </lineage>
</organism>
<proteinExistence type="predicted"/>
<dbReference type="InterPro" id="IPR012779">
    <property type="entry name" value="Peptidase_M1_pepN"/>
</dbReference>
<dbReference type="Gene3D" id="1.10.390.10">
    <property type="entry name" value="Neutral Protease Domain 2"/>
    <property type="match status" value="1"/>
</dbReference>
<evidence type="ECO:0000313" key="4">
    <source>
        <dbReference type="Proteomes" id="UP000447434"/>
    </source>
</evidence>
<accession>A0A6A4PDQ1</accession>
<comment type="caution">
    <text evidence="3">The sequence shown here is derived from an EMBL/GenBank/DDBJ whole genome shotgun (WGS) entry which is preliminary data.</text>
</comment>
<feature type="domain" description="Peptidase M1 membrane alanine aminopeptidase" evidence="1">
    <location>
        <begin position="11"/>
        <end position="63"/>
    </location>
</feature>
<dbReference type="PANTHER" id="PTHR46322:SF1">
    <property type="entry name" value="PUROMYCIN-SENSITIVE AMINOPEPTIDASE"/>
    <property type="match status" value="1"/>
</dbReference>
<dbReference type="GO" id="GO:0004177">
    <property type="term" value="F:aminopeptidase activity"/>
    <property type="evidence" value="ECO:0007669"/>
    <property type="project" value="UniProtKB-KW"/>
</dbReference>
<name>A0A6A4PDQ1_LUPAL</name>
<keyword evidence="3" id="KW-0645">Protease</keyword>
<dbReference type="SUPFAM" id="SSF55486">
    <property type="entry name" value="Metalloproteases ('zincins'), catalytic domain"/>
    <property type="match status" value="1"/>
</dbReference>
<keyword evidence="3" id="KW-0031">Aminopeptidase</keyword>
<dbReference type="InterPro" id="IPR038438">
    <property type="entry name" value="PepN_Ig-like_sf"/>
</dbReference>
<dbReference type="OrthoDB" id="1714109at2759"/>
<dbReference type="AlphaFoldDB" id="A0A6A4PDQ1"/>
<keyword evidence="3" id="KW-0378">Hydrolase</keyword>
<evidence type="ECO:0000259" key="1">
    <source>
        <dbReference type="Pfam" id="PF01433"/>
    </source>
</evidence>
<dbReference type="InterPro" id="IPR014782">
    <property type="entry name" value="Peptidase_M1_dom"/>
</dbReference>
<dbReference type="GO" id="GO:0008237">
    <property type="term" value="F:metallopeptidase activity"/>
    <property type="evidence" value="ECO:0007669"/>
    <property type="project" value="InterPro"/>
</dbReference>
<dbReference type="GO" id="GO:0009507">
    <property type="term" value="C:chloroplast"/>
    <property type="evidence" value="ECO:0007669"/>
    <property type="project" value="TreeGrafter"/>
</dbReference>
<protein>
    <submittedName>
        <fullName evidence="3">Putative cytosol alanyl aminopeptidase</fullName>
    </submittedName>
</protein>
<gene>
    <name evidence="3" type="ORF">Lalb_Chr16g0390081</name>
</gene>
<dbReference type="EMBL" id="WOCE01000016">
    <property type="protein sequence ID" value="KAE9597767.1"/>
    <property type="molecule type" value="Genomic_DNA"/>
</dbReference>
<dbReference type="InterPro" id="IPR027268">
    <property type="entry name" value="Peptidase_M4/M1_CTD_sf"/>
</dbReference>
<dbReference type="Pfam" id="PF01433">
    <property type="entry name" value="Peptidase_M1"/>
    <property type="match status" value="1"/>
</dbReference>
<keyword evidence="4" id="KW-1185">Reference proteome</keyword>
<dbReference type="InterPro" id="IPR035414">
    <property type="entry name" value="Peptidase_M1_pepN_Ig-like"/>
</dbReference>
<dbReference type="Gene3D" id="2.60.40.1840">
    <property type="match status" value="1"/>
</dbReference>
<sequence length="165" mass="18522">MYHQCQHAVTGAEVVRMYKTLLGSQGFRKGIDLYFKRHDGQAVTCEDFYAAMRDANNADFANFLLWYSQAGTPIVKVKTSYNPEAHTFSLKFSQEIPTTPGQSVKEPMFIPVSVGLLDSTGKDIPLSAFYHDGTLVSVSSKDQSVFTTVLRVTKVVSIFSFYMYF</sequence>
<dbReference type="PANTHER" id="PTHR46322">
    <property type="entry name" value="PUROMYCIN-SENSITIVE AMINOPEPTIDASE"/>
    <property type="match status" value="1"/>
</dbReference>
<dbReference type="Proteomes" id="UP000447434">
    <property type="component" value="Chromosome 16"/>
</dbReference>
<evidence type="ECO:0000313" key="3">
    <source>
        <dbReference type="EMBL" id="KAE9597767.1"/>
    </source>
</evidence>
<dbReference type="GO" id="GO:0008270">
    <property type="term" value="F:zinc ion binding"/>
    <property type="evidence" value="ECO:0007669"/>
    <property type="project" value="InterPro"/>
</dbReference>
<dbReference type="Pfam" id="PF11940">
    <property type="entry name" value="DUF3458"/>
    <property type="match status" value="1"/>
</dbReference>
<reference evidence="4" key="1">
    <citation type="journal article" date="2020" name="Nat. Commun.">
        <title>Genome sequence of the cluster root forming white lupin.</title>
        <authorList>
            <person name="Hufnagel B."/>
            <person name="Marques A."/>
            <person name="Soriano A."/>
            <person name="Marques L."/>
            <person name="Divol F."/>
            <person name="Doumas P."/>
            <person name="Sallet E."/>
            <person name="Mancinotti D."/>
            <person name="Carrere S."/>
            <person name="Marande W."/>
            <person name="Arribat S."/>
            <person name="Keller J."/>
            <person name="Huneau C."/>
            <person name="Blein T."/>
            <person name="Aime D."/>
            <person name="Laguerre M."/>
            <person name="Taylor J."/>
            <person name="Schubert V."/>
            <person name="Nelson M."/>
            <person name="Geu-Flores F."/>
            <person name="Crespi M."/>
            <person name="Gallardo-Guerrero K."/>
            <person name="Delaux P.-M."/>
            <person name="Salse J."/>
            <person name="Berges H."/>
            <person name="Guyot R."/>
            <person name="Gouzy J."/>
            <person name="Peret B."/>
        </authorList>
    </citation>
    <scope>NUCLEOTIDE SEQUENCE [LARGE SCALE GENOMIC DNA]</scope>
    <source>
        <strain evidence="4">cv. Amiga</strain>
    </source>
</reference>
<evidence type="ECO:0000259" key="2">
    <source>
        <dbReference type="Pfam" id="PF11940"/>
    </source>
</evidence>